<evidence type="ECO:0000256" key="1">
    <source>
        <dbReference type="PROSITE-ProRule" id="PRU00723"/>
    </source>
</evidence>
<protein>
    <recommendedName>
        <fullName evidence="2">C3H1-type domain-containing protein</fullName>
    </recommendedName>
</protein>
<name>A0A813G3D5_POLGL</name>
<evidence type="ECO:0000313" key="4">
    <source>
        <dbReference type="Proteomes" id="UP000654075"/>
    </source>
</evidence>
<dbReference type="PROSITE" id="PS50103">
    <property type="entry name" value="ZF_C3H1"/>
    <property type="match status" value="1"/>
</dbReference>
<gene>
    <name evidence="3" type="ORF">PGLA1383_LOCUS38903</name>
</gene>
<comment type="caution">
    <text evidence="3">The sequence shown here is derived from an EMBL/GenBank/DDBJ whole genome shotgun (WGS) entry which is preliminary data.</text>
</comment>
<dbReference type="GO" id="GO:0008270">
    <property type="term" value="F:zinc ion binding"/>
    <property type="evidence" value="ECO:0007669"/>
    <property type="project" value="UniProtKB-KW"/>
</dbReference>
<sequence>MDVQNQRDWEKWGRDVFGPHWQQAIQLLEQEGYSDSKDVEKYMPTQALYLEFARRIGMPDHMARQSASHFGPNLPSAALQMDRQDRLALELVGWYGGDAWGFDNSASFVGDARIPFEFLVHDTTIENATRILEEQLIKAVGANDSHYDNKLANGTAPKVVFFTAAQYGTDPTVYPRDCAEAKDKRRFSMRPSHLGLHTDAFHMYFVSISEPRQKSDSGKNQPLQLHIVFVRVGHPGMAYCDEHFLLVNKRTFQPFFWKPLEACWRGFDFTAGQAFQGRGVKVNIAVAEDVVMWYGDLVMDVVRQPMNLQEVWETKYGVTVPPTQKKSGCIFWARGNCGKGASCNHFHDHGFERAFQPRRGP</sequence>
<accession>A0A813G3D5</accession>
<evidence type="ECO:0000313" key="3">
    <source>
        <dbReference type="EMBL" id="CAE8621384.1"/>
    </source>
</evidence>
<dbReference type="EMBL" id="CAJNNV010027729">
    <property type="protein sequence ID" value="CAE8621384.1"/>
    <property type="molecule type" value="Genomic_DNA"/>
</dbReference>
<keyword evidence="4" id="KW-1185">Reference proteome</keyword>
<keyword evidence="1" id="KW-0862">Zinc</keyword>
<proteinExistence type="predicted"/>
<evidence type="ECO:0000259" key="2">
    <source>
        <dbReference type="PROSITE" id="PS50103"/>
    </source>
</evidence>
<feature type="zinc finger region" description="C3H1-type" evidence="1">
    <location>
        <begin position="323"/>
        <end position="350"/>
    </location>
</feature>
<dbReference type="Proteomes" id="UP000654075">
    <property type="component" value="Unassembled WGS sequence"/>
</dbReference>
<keyword evidence="1" id="KW-0479">Metal-binding</keyword>
<reference evidence="3" key="1">
    <citation type="submission" date="2021-02" db="EMBL/GenBank/DDBJ databases">
        <authorList>
            <person name="Dougan E. K."/>
            <person name="Rhodes N."/>
            <person name="Thang M."/>
            <person name="Chan C."/>
        </authorList>
    </citation>
    <scope>NUCLEOTIDE SEQUENCE</scope>
</reference>
<keyword evidence="1" id="KW-0863">Zinc-finger</keyword>
<feature type="domain" description="C3H1-type" evidence="2">
    <location>
        <begin position="323"/>
        <end position="350"/>
    </location>
</feature>
<dbReference type="InterPro" id="IPR000571">
    <property type="entry name" value="Znf_CCCH"/>
</dbReference>
<organism evidence="3 4">
    <name type="scientific">Polarella glacialis</name>
    <name type="common">Dinoflagellate</name>
    <dbReference type="NCBI Taxonomy" id="89957"/>
    <lineage>
        <taxon>Eukaryota</taxon>
        <taxon>Sar</taxon>
        <taxon>Alveolata</taxon>
        <taxon>Dinophyceae</taxon>
        <taxon>Suessiales</taxon>
        <taxon>Suessiaceae</taxon>
        <taxon>Polarella</taxon>
    </lineage>
</organism>
<dbReference type="AlphaFoldDB" id="A0A813G3D5"/>